<keyword evidence="2" id="KW-1185">Reference proteome</keyword>
<dbReference type="InParanoid" id="A0A3N0VLK8"/>
<sequence length="136" mass="14869">MRLYLRLRLRAEAAVAGALAQSRLAALPGLRSAVLGVEASEWPTVQTVALALEPATRETYEALLAQAAAGWTRLYEDADPPGACAIWDRRRAAGLGYDQPLLAELPPHPPLLAPEWLWAELEWLADERPPRGGDRP</sequence>
<gene>
    <name evidence="1" type="ORF">ED208_03735</name>
</gene>
<organism evidence="1 2">
    <name type="scientific">Stagnimonas aquatica</name>
    <dbReference type="NCBI Taxonomy" id="2689987"/>
    <lineage>
        <taxon>Bacteria</taxon>
        <taxon>Pseudomonadati</taxon>
        <taxon>Pseudomonadota</taxon>
        <taxon>Gammaproteobacteria</taxon>
        <taxon>Nevskiales</taxon>
        <taxon>Nevskiaceae</taxon>
        <taxon>Stagnimonas</taxon>
    </lineage>
</organism>
<evidence type="ECO:0000313" key="2">
    <source>
        <dbReference type="Proteomes" id="UP000282106"/>
    </source>
</evidence>
<dbReference type="RefSeq" id="WP_123210498.1">
    <property type="nucleotide sequence ID" value="NZ_RJVO01000001.1"/>
</dbReference>
<comment type="caution">
    <text evidence="1">The sequence shown here is derived from an EMBL/GenBank/DDBJ whole genome shotgun (WGS) entry which is preliminary data.</text>
</comment>
<dbReference type="AlphaFoldDB" id="A0A3N0VLK8"/>
<evidence type="ECO:0000313" key="1">
    <source>
        <dbReference type="EMBL" id="ROH93643.1"/>
    </source>
</evidence>
<reference evidence="1 2" key="1">
    <citation type="submission" date="2018-10" db="EMBL/GenBank/DDBJ databases">
        <authorList>
            <person name="Chen W.-M."/>
        </authorList>
    </citation>
    <scope>NUCLEOTIDE SEQUENCE [LARGE SCALE GENOMIC DNA]</scope>
    <source>
        <strain evidence="1 2">THS-13</strain>
    </source>
</reference>
<name>A0A3N0VLK8_9GAMM</name>
<protein>
    <submittedName>
        <fullName evidence="1">Uncharacterized protein</fullName>
    </submittedName>
</protein>
<accession>A0A3N0VLK8</accession>
<dbReference type="Proteomes" id="UP000282106">
    <property type="component" value="Unassembled WGS sequence"/>
</dbReference>
<dbReference type="EMBL" id="RJVO01000001">
    <property type="protein sequence ID" value="ROH93643.1"/>
    <property type="molecule type" value="Genomic_DNA"/>
</dbReference>
<proteinExistence type="predicted"/>